<reference evidence="2 3" key="1">
    <citation type="journal article" date="2011" name="Stand. Genomic Sci.">
        <title>Complete genome sequence of Thermomonospora curvata type strain (B9).</title>
        <authorList>
            <person name="Chertkov O."/>
            <person name="Sikorski J."/>
            <person name="Nolan M."/>
            <person name="Lapidus A."/>
            <person name="Lucas S."/>
            <person name="Del Rio T.G."/>
            <person name="Tice H."/>
            <person name="Cheng J.F."/>
            <person name="Goodwin L."/>
            <person name="Pitluck S."/>
            <person name="Liolios K."/>
            <person name="Ivanova N."/>
            <person name="Mavromatis K."/>
            <person name="Mikhailova N."/>
            <person name="Ovchinnikova G."/>
            <person name="Pati A."/>
            <person name="Chen A."/>
            <person name="Palaniappan K."/>
            <person name="Djao O.D."/>
            <person name="Land M."/>
            <person name="Hauser L."/>
            <person name="Chang Y.J."/>
            <person name="Jeffries C.D."/>
            <person name="Brettin T."/>
            <person name="Han C."/>
            <person name="Detter J.C."/>
            <person name="Rohde M."/>
            <person name="Goker M."/>
            <person name="Woyke T."/>
            <person name="Bristow J."/>
            <person name="Eisen J.A."/>
            <person name="Markowitz V."/>
            <person name="Hugenholtz P."/>
            <person name="Klenk H.P."/>
            <person name="Kyrpides N.C."/>
        </authorList>
    </citation>
    <scope>NUCLEOTIDE SEQUENCE [LARGE SCALE GENOMIC DNA]</scope>
    <source>
        <strain evidence="3">ATCC 19995 / DSM 43183 / JCM 3096 / KCTC 9072 / NBRC 15933 / NCIMB 10081 / Henssen B9</strain>
    </source>
</reference>
<dbReference type="KEGG" id="tcu:Tcur_4692"/>
<dbReference type="EMBL" id="CP001738">
    <property type="protein sequence ID" value="ACZ00214.1"/>
    <property type="molecule type" value="Genomic_DNA"/>
</dbReference>
<gene>
    <name evidence="2" type="ordered locus">Tcur_4692</name>
</gene>
<evidence type="ECO:0000313" key="3">
    <source>
        <dbReference type="Proteomes" id="UP000001918"/>
    </source>
</evidence>
<evidence type="ECO:0000256" key="1">
    <source>
        <dbReference type="SAM" id="MobiDB-lite"/>
    </source>
</evidence>
<feature type="compositionally biased region" description="Polar residues" evidence="1">
    <location>
        <begin position="137"/>
        <end position="150"/>
    </location>
</feature>
<dbReference type="HOGENOM" id="CLU_1739645_0_0_11"/>
<dbReference type="AlphaFoldDB" id="D1A6B5"/>
<evidence type="ECO:0000313" key="2">
    <source>
        <dbReference type="EMBL" id="ACZ00214.1"/>
    </source>
</evidence>
<dbReference type="Proteomes" id="UP000001918">
    <property type="component" value="Chromosome"/>
</dbReference>
<accession>D1A6B5</accession>
<feature type="region of interest" description="Disordered" evidence="1">
    <location>
        <begin position="126"/>
        <end position="150"/>
    </location>
</feature>
<sequence length="150" mass="16318">MLAAVLALIPAYTNFRIEWPSSENIPLTVSPPEGGTVGLCATIHGTGKAPKGKQIWLAQHVKGSEYYFLRPVKIDDEESGKWSMHGQIGDNKGGGLEYVFQAIVIDKSWADWMTKINLSDTLSATALPPHSAASKPRTISRNLTDNEPCP</sequence>
<protein>
    <submittedName>
        <fullName evidence="2">Uncharacterized protein</fullName>
    </submittedName>
</protein>
<proteinExistence type="predicted"/>
<name>D1A6B5_THECD</name>
<keyword evidence="3" id="KW-1185">Reference proteome</keyword>
<organism evidence="2 3">
    <name type="scientific">Thermomonospora curvata (strain ATCC 19995 / DSM 43183 / JCM 3096 / KCTC 9072 / NBRC 15933 / NCIMB 10081 / Henssen B9)</name>
    <dbReference type="NCBI Taxonomy" id="471852"/>
    <lineage>
        <taxon>Bacteria</taxon>
        <taxon>Bacillati</taxon>
        <taxon>Actinomycetota</taxon>
        <taxon>Actinomycetes</taxon>
        <taxon>Streptosporangiales</taxon>
        <taxon>Thermomonosporaceae</taxon>
        <taxon>Thermomonospora</taxon>
    </lineage>
</organism>